<dbReference type="CDD" id="cd05121">
    <property type="entry name" value="ABC1_ADCK3-like"/>
    <property type="match status" value="1"/>
</dbReference>
<keyword evidence="5" id="KW-1185">Reference proteome</keyword>
<dbReference type="Proteomes" id="UP000321938">
    <property type="component" value="Unassembled WGS sequence"/>
</dbReference>
<evidence type="ECO:0000259" key="3">
    <source>
        <dbReference type="Pfam" id="PF03109"/>
    </source>
</evidence>
<dbReference type="PANTHER" id="PTHR10566">
    <property type="entry name" value="CHAPERONE-ACTIVITY OF BC1 COMPLEX CABC1 -RELATED"/>
    <property type="match status" value="1"/>
</dbReference>
<evidence type="ECO:0000313" key="4">
    <source>
        <dbReference type="EMBL" id="TXE16772.1"/>
    </source>
</evidence>
<feature type="transmembrane region" description="Helical" evidence="2">
    <location>
        <begin position="510"/>
        <end position="528"/>
    </location>
</feature>
<dbReference type="AlphaFoldDB" id="A0A5C7BET2"/>
<protein>
    <submittedName>
        <fullName evidence="4">AarF/ABC1/UbiB kinase family protein</fullName>
    </submittedName>
</protein>
<proteinExistence type="inferred from homology"/>
<dbReference type="InterPro" id="IPR004147">
    <property type="entry name" value="ABC1_dom"/>
</dbReference>
<dbReference type="EMBL" id="VOSB01000016">
    <property type="protein sequence ID" value="TXE16772.1"/>
    <property type="molecule type" value="Genomic_DNA"/>
</dbReference>
<evidence type="ECO:0000313" key="5">
    <source>
        <dbReference type="Proteomes" id="UP000321938"/>
    </source>
</evidence>
<accession>A0A5C7BET2</accession>
<dbReference type="STRING" id="1123037.GCA_000425305_02403"/>
<comment type="similarity">
    <text evidence="1">Belongs to the protein kinase superfamily. ADCK protein kinase family.</text>
</comment>
<keyword evidence="2" id="KW-1133">Transmembrane helix</keyword>
<keyword evidence="4" id="KW-0808">Transferase</keyword>
<organism evidence="4 5">
    <name type="scientific">Psychroserpens burtonensis</name>
    <dbReference type="NCBI Taxonomy" id="49278"/>
    <lineage>
        <taxon>Bacteria</taxon>
        <taxon>Pseudomonadati</taxon>
        <taxon>Bacteroidota</taxon>
        <taxon>Flavobacteriia</taxon>
        <taxon>Flavobacteriales</taxon>
        <taxon>Flavobacteriaceae</taxon>
        <taxon>Psychroserpens</taxon>
    </lineage>
</organism>
<evidence type="ECO:0000256" key="2">
    <source>
        <dbReference type="SAM" id="Phobius"/>
    </source>
</evidence>
<feature type="domain" description="ABC1 atypical kinase-like" evidence="3">
    <location>
        <begin position="101"/>
        <end position="350"/>
    </location>
</feature>
<dbReference type="GO" id="GO:0016301">
    <property type="term" value="F:kinase activity"/>
    <property type="evidence" value="ECO:0007669"/>
    <property type="project" value="UniProtKB-KW"/>
</dbReference>
<keyword evidence="2" id="KW-0472">Membrane</keyword>
<dbReference type="InterPro" id="IPR011009">
    <property type="entry name" value="Kinase-like_dom_sf"/>
</dbReference>
<gene>
    <name evidence="4" type="ORF">ES692_11995</name>
</gene>
<dbReference type="SUPFAM" id="SSF56112">
    <property type="entry name" value="Protein kinase-like (PK-like)"/>
    <property type="match status" value="1"/>
</dbReference>
<reference evidence="4 5" key="1">
    <citation type="submission" date="2019-08" db="EMBL/GenBank/DDBJ databases">
        <title>Genome of Psychroserpens burtonensis ACAM 167.</title>
        <authorList>
            <person name="Bowman J.P."/>
        </authorList>
    </citation>
    <scope>NUCLEOTIDE SEQUENCE [LARGE SCALE GENOMIC DNA]</scope>
    <source>
        <strain evidence="4 5">ACAM 167</strain>
    </source>
</reference>
<dbReference type="InterPro" id="IPR050154">
    <property type="entry name" value="UbiB_kinase"/>
</dbReference>
<dbReference type="PANTHER" id="PTHR10566:SF113">
    <property type="entry name" value="PROTEIN ACTIVITY OF BC1 COMPLEX KINASE 7, CHLOROPLASTIC"/>
    <property type="match status" value="1"/>
</dbReference>
<dbReference type="RefSeq" id="WP_028872188.1">
    <property type="nucleotide sequence ID" value="NZ_VOSB01000016.1"/>
</dbReference>
<keyword evidence="2" id="KW-0812">Transmembrane</keyword>
<sequence>MGFFSQISNKYNSVARYNQILKVLIKYGFDDLVFYMKREKRFQFFQKLIPKSSKKRALQHTKWEKMRLVCEELGPTFVKFGQIMSNRPDLIPFDLVFELEKLQNNVPPIPEEQAKDIVEFELKDKVENLFAWFDPKPFASASMAQVHKVTLHSGERVVLKIQRPNIRDIIFEDIKVMYSIAAVLEKRIPSLKSFDPIGLVKNFEESIVKELDFINESINVQRFYNNINKDTGKDQFAISPKVYQDYTTDKILALEFMSGIKINNIEELEKAGFDVNDIGKRLATTYFKQIFDYGFFHADPHPGNLLVMPNGLICYLDFGMMGSILPRDIEIFGQLFISIIKKDVHKIIKVLQKLSSNSSIPNMRDLEFDINEFVEKNYVRTIHKNEMSTILLELKDIIVAHGLKVPTYFYLFARSLVTIEGVIEKLNPDLQQFDMVRPYLFKSVSRNYNPLKMGEKVLNSIYELSNYMEDFPGDLKNAIRKINSGQVKVDLTHKGIDPMVHTLQRITKQLVSAFIAVALVIGSSLFIINNVKPLWRDTSVFGIIGIIIAGILTFGLLLNIKKGDYDN</sequence>
<dbReference type="OrthoDB" id="9795390at2"/>
<evidence type="ECO:0000256" key="1">
    <source>
        <dbReference type="ARBA" id="ARBA00009670"/>
    </source>
</evidence>
<keyword evidence="4" id="KW-0418">Kinase</keyword>
<name>A0A5C7BET2_9FLAO</name>
<comment type="caution">
    <text evidence="4">The sequence shown here is derived from an EMBL/GenBank/DDBJ whole genome shotgun (WGS) entry which is preliminary data.</text>
</comment>
<feature type="transmembrane region" description="Helical" evidence="2">
    <location>
        <begin position="540"/>
        <end position="560"/>
    </location>
</feature>
<dbReference type="Pfam" id="PF03109">
    <property type="entry name" value="ABC1"/>
    <property type="match status" value="1"/>
</dbReference>